<organism evidence="1 2">
    <name type="scientific">Parasponia andersonii</name>
    <name type="common">Sponia andersonii</name>
    <dbReference type="NCBI Taxonomy" id="3476"/>
    <lineage>
        <taxon>Eukaryota</taxon>
        <taxon>Viridiplantae</taxon>
        <taxon>Streptophyta</taxon>
        <taxon>Embryophyta</taxon>
        <taxon>Tracheophyta</taxon>
        <taxon>Spermatophyta</taxon>
        <taxon>Magnoliopsida</taxon>
        <taxon>eudicotyledons</taxon>
        <taxon>Gunneridae</taxon>
        <taxon>Pentapetalae</taxon>
        <taxon>rosids</taxon>
        <taxon>fabids</taxon>
        <taxon>Rosales</taxon>
        <taxon>Cannabaceae</taxon>
        <taxon>Parasponia</taxon>
    </lineage>
</organism>
<evidence type="ECO:0000313" key="2">
    <source>
        <dbReference type="Proteomes" id="UP000237105"/>
    </source>
</evidence>
<keyword evidence="2" id="KW-1185">Reference proteome</keyword>
<proteinExistence type="predicted"/>
<protein>
    <submittedName>
        <fullName evidence="1">Uncharacterized protein</fullName>
    </submittedName>
</protein>
<comment type="caution">
    <text evidence="1">The sequence shown here is derived from an EMBL/GenBank/DDBJ whole genome shotgun (WGS) entry which is preliminary data.</text>
</comment>
<dbReference type="EMBL" id="JXTB01000608">
    <property type="protein sequence ID" value="PON35549.1"/>
    <property type="molecule type" value="Genomic_DNA"/>
</dbReference>
<reference evidence="2" key="1">
    <citation type="submission" date="2016-06" db="EMBL/GenBank/DDBJ databases">
        <title>Parallel loss of symbiosis genes in relatives of nitrogen-fixing non-legume Parasponia.</title>
        <authorList>
            <person name="Van Velzen R."/>
            <person name="Holmer R."/>
            <person name="Bu F."/>
            <person name="Rutten L."/>
            <person name="Van Zeijl A."/>
            <person name="Liu W."/>
            <person name="Santuari L."/>
            <person name="Cao Q."/>
            <person name="Sharma T."/>
            <person name="Shen D."/>
            <person name="Roswanjaya Y."/>
            <person name="Wardhani T."/>
            <person name="Kalhor M.S."/>
            <person name="Jansen J."/>
            <person name="Van den Hoogen J."/>
            <person name="Gungor B."/>
            <person name="Hartog M."/>
            <person name="Hontelez J."/>
            <person name="Verver J."/>
            <person name="Yang W.-C."/>
            <person name="Schijlen E."/>
            <person name="Repin R."/>
            <person name="Schilthuizen M."/>
            <person name="Schranz E."/>
            <person name="Heidstra R."/>
            <person name="Miyata K."/>
            <person name="Fedorova E."/>
            <person name="Kohlen W."/>
            <person name="Bisseling T."/>
            <person name="Smit S."/>
            <person name="Geurts R."/>
        </authorList>
    </citation>
    <scope>NUCLEOTIDE SEQUENCE [LARGE SCALE GENOMIC DNA]</scope>
    <source>
        <strain evidence="2">cv. WU1-14</strain>
    </source>
</reference>
<gene>
    <name evidence="1" type="ORF">PanWU01x14_335400</name>
</gene>
<evidence type="ECO:0000313" key="1">
    <source>
        <dbReference type="EMBL" id="PON35549.1"/>
    </source>
</evidence>
<sequence length="111" mass="12202">MTVQFCLQSSSSLSSSYSSITFALPFPSIIGSLGGFRSSGSWILIPLLSSKKSWVWVYGSTTVRSQNSDGSRASNSCWNWMVSCLCKASFCWSRSETRLVSSLMSWSLLVC</sequence>
<dbReference type="Proteomes" id="UP000237105">
    <property type="component" value="Unassembled WGS sequence"/>
</dbReference>
<name>A0A2P5AG87_PARAD</name>
<accession>A0A2P5AG87</accession>
<dbReference type="AlphaFoldDB" id="A0A2P5AG87"/>